<feature type="transmembrane region" description="Helical" evidence="6">
    <location>
        <begin position="295"/>
        <end position="315"/>
    </location>
</feature>
<dbReference type="Gene3D" id="1.20.1250.20">
    <property type="entry name" value="MFS general substrate transporter like domains"/>
    <property type="match status" value="2"/>
</dbReference>
<feature type="transmembrane region" description="Helical" evidence="6">
    <location>
        <begin position="128"/>
        <end position="150"/>
    </location>
</feature>
<dbReference type="Pfam" id="PF07690">
    <property type="entry name" value="MFS_1"/>
    <property type="match status" value="1"/>
</dbReference>
<dbReference type="CDD" id="cd17324">
    <property type="entry name" value="MFS_NepI_like"/>
    <property type="match status" value="1"/>
</dbReference>
<evidence type="ECO:0000256" key="6">
    <source>
        <dbReference type="SAM" id="Phobius"/>
    </source>
</evidence>
<reference evidence="8" key="1">
    <citation type="submission" date="2020-07" db="EMBL/GenBank/DDBJ databases">
        <title>Huge and variable diversity of episymbiotic CPR bacteria and DPANN archaea in groundwater ecosystems.</title>
        <authorList>
            <person name="He C.Y."/>
            <person name="Keren R."/>
            <person name="Whittaker M."/>
            <person name="Farag I.F."/>
            <person name="Doudna J."/>
            <person name="Cate J.H.D."/>
            <person name="Banfield J.F."/>
        </authorList>
    </citation>
    <scope>NUCLEOTIDE SEQUENCE</scope>
    <source>
        <strain evidence="8">NC_groundwater_1586_Pr3_B-0.1um_66_15</strain>
    </source>
</reference>
<dbReference type="InterPro" id="IPR011701">
    <property type="entry name" value="MFS"/>
</dbReference>
<name>A0A933L060_9HYPH</name>
<comment type="subcellular location">
    <subcellularLocation>
        <location evidence="1">Cell membrane</location>
        <topology evidence="1">Multi-pass membrane protein</topology>
    </subcellularLocation>
</comment>
<dbReference type="PROSITE" id="PS50850">
    <property type="entry name" value="MFS"/>
    <property type="match status" value="1"/>
</dbReference>
<evidence type="ECO:0000259" key="7">
    <source>
        <dbReference type="PROSITE" id="PS50850"/>
    </source>
</evidence>
<evidence type="ECO:0000313" key="8">
    <source>
        <dbReference type="EMBL" id="MBI4920328.1"/>
    </source>
</evidence>
<gene>
    <name evidence="8" type="ORF">HY834_01140</name>
</gene>
<dbReference type="AlphaFoldDB" id="A0A933L060"/>
<dbReference type="SUPFAM" id="SSF103473">
    <property type="entry name" value="MFS general substrate transporter"/>
    <property type="match status" value="1"/>
</dbReference>
<feature type="transmembrane region" description="Helical" evidence="6">
    <location>
        <begin position="205"/>
        <end position="228"/>
    </location>
</feature>
<dbReference type="GO" id="GO:0022857">
    <property type="term" value="F:transmembrane transporter activity"/>
    <property type="evidence" value="ECO:0007669"/>
    <property type="project" value="InterPro"/>
</dbReference>
<keyword evidence="2" id="KW-1003">Cell membrane</keyword>
<feature type="transmembrane region" description="Helical" evidence="6">
    <location>
        <begin position="327"/>
        <end position="351"/>
    </location>
</feature>
<feature type="transmembrane region" description="Helical" evidence="6">
    <location>
        <begin position="357"/>
        <end position="379"/>
    </location>
</feature>
<evidence type="ECO:0000313" key="9">
    <source>
        <dbReference type="Proteomes" id="UP000782610"/>
    </source>
</evidence>
<keyword evidence="3 6" id="KW-0812">Transmembrane</keyword>
<evidence type="ECO:0000256" key="3">
    <source>
        <dbReference type="ARBA" id="ARBA00022692"/>
    </source>
</evidence>
<evidence type="ECO:0000256" key="2">
    <source>
        <dbReference type="ARBA" id="ARBA00022475"/>
    </source>
</evidence>
<feature type="domain" description="Major facilitator superfamily (MFS) profile" evidence="7">
    <location>
        <begin position="4"/>
        <end position="386"/>
    </location>
</feature>
<dbReference type="PANTHER" id="PTHR43124">
    <property type="entry name" value="PURINE EFFLUX PUMP PBUE"/>
    <property type="match status" value="1"/>
</dbReference>
<sequence>MPLAVFALALAAFCIGTTEFIISGILLSVSTDLAVTVPTAGLLVTGYAAGVAVGGPLLGLLLTRVPLKPAILGVMVIFALGQLLCAFAPTYQLLLGARLVSACGHGVFFGVASVAVSHLVPPARRGAALSLFVGGITVANILGLPGGTAIGNMFGWRVAFVCIAALALLSVVAVAFALPGRVKGEGEADAPLALQARQLLDQEVWLSYLIIAIIMVGQLAFGTFQVAILTNVTAIDLRTTVPLFLLIGGAGAVLGIWLGGKGADWSAGKTILIVIAGQIACFAVLLVAVHNPVTMAIMLFVSSLFGFGFSTPIQVRILHGARAAPRLAATLVSTAYNVGIAAGAFLGAVLLNAGIDYALLPAAGIVSSALAGVVAIVSLQLSRRTSTTLSPIA</sequence>
<dbReference type="Proteomes" id="UP000782610">
    <property type="component" value="Unassembled WGS sequence"/>
</dbReference>
<evidence type="ECO:0000256" key="4">
    <source>
        <dbReference type="ARBA" id="ARBA00022989"/>
    </source>
</evidence>
<feature type="transmembrane region" description="Helical" evidence="6">
    <location>
        <begin position="271"/>
        <end position="289"/>
    </location>
</feature>
<dbReference type="EMBL" id="JACRAF010000004">
    <property type="protein sequence ID" value="MBI4920328.1"/>
    <property type="molecule type" value="Genomic_DNA"/>
</dbReference>
<feature type="transmembrane region" description="Helical" evidence="6">
    <location>
        <begin position="240"/>
        <end position="259"/>
    </location>
</feature>
<protein>
    <submittedName>
        <fullName evidence="8">MFS transporter</fullName>
    </submittedName>
</protein>
<evidence type="ECO:0000256" key="1">
    <source>
        <dbReference type="ARBA" id="ARBA00004651"/>
    </source>
</evidence>
<accession>A0A933L060</accession>
<dbReference type="PANTHER" id="PTHR43124:SF3">
    <property type="entry name" value="CHLORAMPHENICOL EFFLUX PUMP RV0191"/>
    <property type="match status" value="1"/>
</dbReference>
<dbReference type="InterPro" id="IPR020846">
    <property type="entry name" value="MFS_dom"/>
</dbReference>
<organism evidence="8 9">
    <name type="scientific">Devosia nanyangense</name>
    <dbReference type="NCBI Taxonomy" id="1228055"/>
    <lineage>
        <taxon>Bacteria</taxon>
        <taxon>Pseudomonadati</taxon>
        <taxon>Pseudomonadota</taxon>
        <taxon>Alphaproteobacteria</taxon>
        <taxon>Hyphomicrobiales</taxon>
        <taxon>Devosiaceae</taxon>
        <taxon>Devosia</taxon>
    </lineage>
</organism>
<dbReference type="GO" id="GO:0005886">
    <property type="term" value="C:plasma membrane"/>
    <property type="evidence" value="ECO:0007669"/>
    <property type="project" value="UniProtKB-SubCell"/>
</dbReference>
<evidence type="ECO:0000256" key="5">
    <source>
        <dbReference type="ARBA" id="ARBA00023136"/>
    </source>
</evidence>
<comment type="caution">
    <text evidence="8">The sequence shown here is derived from an EMBL/GenBank/DDBJ whole genome shotgun (WGS) entry which is preliminary data.</text>
</comment>
<feature type="transmembrane region" description="Helical" evidence="6">
    <location>
        <begin position="70"/>
        <end position="89"/>
    </location>
</feature>
<dbReference type="InterPro" id="IPR036259">
    <property type="entry name" value="MFS_trans_sf"/>
</dbReference>
<proteinExistence type="predicted"/>
<keyword evidence="4 6" id="KW-1133">Transmembrane helix</keyword>
<keyword evidence="5 6" id="KW-0472">Membrane</keyword>
<feature type="transmembrane region" description="Helical" evidence="6">
    <location>
        <begin position="156"/>
        <end position="178"/>
    </location>
</feature>
<dbReference type="InterPro" id="IPR050189">
    <property type="entry name" value="MFS_Efflux_Transporters"/>
</dbReference>
<feature type="transmembrane region" description="Helical" evidence="6">
    <location>
        <begin position="95"/>
        <end position="116"/>
    </location>
</feature>
<feature type="transmembrane region" description="Helical" evidence="6">
    <location>
        <begin position="44"/>
        <end position="63"/>
    </location>
</feature>